<dbReference type="Pfam" id="PF12860">
    <property type="entry name" value="PAS_7"/>
    <property type="match status" value="1"/>
</dbReference>
<reference evidence="1 2" key="1">
    <citation type="submission" date="2016-02" db="EMBL/GenBank/DDBJ databases">
        <title>Complete genome sequence of Halocynthiibacter arcticus PAMC 20958t from arctic marine sediment.</title>
        <authorList>
            <person name="Lee Y.M."/>
            <person name="Baek K."/>
            <person name="Lee H.K."/>
            <person name="Shin S.C."/>
        </authorList>
    </citation>
    <scope>NUCLEOTIDE SEQUENCE [LARGE SCALE GENOMIC DNA]</scope>
    <source>
        <strain evidence="1">PAMC 20958</strain>
    </source>
</reference>
<accession>A0A126UXQ3</accession>
<dbReference type="STRING" id="1579316.RC74_05745"/>
<evidence type="ECO:0000313" key="1">
    <source>
        <dbReference type="EMBL" id="AML50848.1"/>
    </source>
</evidence>
<dbReference type="InterPro" id="IPR035965">
    <property type="entry name" value="PAS-like_dom_sf"/>
</dbReference>
<dbReference type="Proteomes" id="UP000070371">
    <property type="component" value="Chromosome"/>
</dbReference>
<proteinExistence type="predicted"/>
<organism evidence="1 2">
    <name type="scientific">Falsihalocynthiibacter arcticus</name>
    <dbReference type="NCBI Taxonomy" id="1579316"/>
    <lineage>
        <taxon>Bacteria</taxon>
        <taxon>Pseudomonadati</taxon>
        <taxon>Pseudomonadota</taxon>
        <taxon>Alphaproteobacteria</taxon>
        <taxon>Rhodobacterales</taxon>
        <taxon>Roseobacteraceae</taxon>
        <taxon>Falsihalocynthiibacter</taxon>
    </lineage>
</organism>
<evidence type="ECO:0000313" key="2">
    <source>
        <dbReference type="Proteomes" id="UP000070371"/>
    </source>
</evidence>
<evidence type="ECO:0008006" key="3">
    <source>
        <dbReference type="Google" id="ProtNLM"/>
    </source>
</evidence>
<keyword evidence="2" id="KW-1185">Reference proteome</keyword>
<dbReference type="KEGG" id="hat:RC74_05745"/>
<dbReference type="EMBL" id="CP014327">
    <property type="protein sequence ID" value="AML50848.1"/>
    <property type="molecule type" value="Genomic_DNA"/>
</dbReference>
<protein>
    <recommendedName>
        <fullName evidence="3">PAS domain-containing protein</fullName>
    </recommendedName>
</protein>
<name>A0A126UXQ3_9RHOB</name>
<sequence>MSVLSSETLLLVALSSFFAAACGVFGVGYFSSRGNKQSHRALLQGAENSLVFLFDDEKLVDATTRARALLNSRPQGSSEWRQFCVLAQTRFPDLPLEMAELASEGSLTIQASDPADFAEIRAEWWNGVARIELVEDATASTETVVDPHSMNAMKRELETLRKTAEMSPYYVWQQTVDGVITWANSSYFTLSQEFDGSAEKPVQTWPPSRLFQSVSLAQGSPEGRAHRVSVKFPEETNGRWYEVFSTTIGDESLHFATSADGVVRAETALRDFVQTLTKTFAHLPTGLAIFDKKRQLALFNPALTDLTGLQPMFLSLRPTLVSFLDKLREGQVIPEPKNYKGWRAQISALEAAAVDGTYSETWTLPSGQTYRVTGRPHPDGAVAFLFEDISAEVSLTRRFRRELEIGQAVLDSFREAIAVFASDGMLTMSNSTYTSLWGVDPGTTLGEMSVVDAMAHWRTKCEDSALWSSIQSYIATNGSREEKSFKLRLLEGGNLTCRLAPVAGGGTLIAFAVISSPALTPLEPIEPKALDTEEVLHTDGASKPKDPLLFKIEA</sequence>
<gene>
    <name evidence="1" type="ORF">RC74_05745</name>
</gene>
<dbReference type="SUPFAM" id="SSF55785">
    <property type="entry name" value="PYP-like sensor domain (PAS domain)"/>
    <property type="match status" value="1"/>
</dbReference>
<dbReference type="OrthoDB" id="9797304at2"/>
<dbReference type="AlphaFoldDB" id="A0A126UXQ3"/>